<gene>
    <name evidence="1" type="ORF">T4D_4141</name>
</gene>
<reference evidence="1 2" key="1">
    <citation type="submission" date="2015-01" db="EMBL/GenBank/DDBJ databases">
        <title>Evolution of Trichinella species and genotypes.</title>
        <authorList>
            <person name="Korhonen P.K."/>
            <person name="Edoardo P."/>
            <person name="Giuseppe L.R."/>
            <person name="Gasser R.B."/>
        </authorList>
    </citation>
    <scope>NUCLEOTIDE SEQUENCE [LARGE SCALE GENOMIC DNA]</scope>
    <source>
        <strain evidence="1">ISS470</strain>
    </source>
</reference>
<organism evidence="1 2">
    <name type="scientific">Trichinella pseudospiralis</name>
    <name type="common">Parasitic roundworm</name>
    <dbReference type="NCBI Taxonomy" id="6337"/>
    <lineage>
        <taxon>Eukaryota</taxon>
        <taxon>Metazoa</taxon>
        <taxon>Ecdysozoa</taxon>
        <taxon>Nematoda</taxon>
        <taxon>Enoplea</taxon>
        <taxon>Dorylaimia</taxon>
        <taxon>Trichinellida</taxon>
        <taxon>Trichinellidae</taxon>
        <taxon>Trichinella</taxon>
    </lineage>
</organism>
<proteinExistence type="predicted"/>
<accession>A0A0V1FNJ4</accession>
<comment type="caution">
    <text evidence="1">The sequence shown here is derived from an EMBL/GenBank/DDBJ whole genome shotgun (WGS) entry which is preliminary data.</text>
</comment>
<name>A0A0V1FNJ4_TRIPS</name>
<evidence type="ECO:0000313" key="2">
    <source>
        <dbReference type="Proteomes" id="UP000054995"/>
    </source>
</evidence>
<dbReference type="AlphaFoldDB" id="A0A0V1FNJ4"/>
<sequence>MYRYIEKAPDLLCVISKIVYRLTPKLSVIFLNDSPLSTTLHISMADILNIKITQKQNVTY</sequence>
<dbReference type="EMBL" id="JYDT01000054">
    <property type="protein sequence ID" value="KRY87538.1"/>
    <property type="molecule type" value="Genomic_DNA"/>
</dbReference>
<evidence type="ECO:0000313" key="1">
    <source>
        <dbReference type="EMBL" id="KRY87538.1"/>
    </source>
</evidence>
<dbReference type="Proteomes" id="UP000054995">
    <property type="component" value="Unassembled WGS sequence"/>
</dbReference>
<protein>
    <submittedName>
        <fullName evidence="1">Uncharacterized protein</fullName>
    </submittedName>
</protein>
<keyword evidence="2" id="KW-1185">Reference proteome</keyword>